<evidence type="ECO:0000313" key="2">
    <source>
        <dbReference type="Proteomes" id="UP001597115"/>
    </source>
</evidence>
<name>A0ABW4HXJ4_9SPHN</name>
<dbReference type="EMBL" id="JBHUDY010000001">
    <property type="protein sequence ID" value="MFD1610349.1"/>
    <property type="molecule type" value="Genomic_DNA"/>
</dbReference>
<dbReference type="RefSeq" id="WP_380885940.1">
    <property type="nucleotide sequence ID" value="NZ_JBHUDY010000001.1"/>
</dbReference>
<dbReference type="Proteomes" id="UP001597115">
    <property type="component" value="Unassembled WGS sequence"/>
</dbReference>
<dbReference type="InterPro" id="IPR014937">
    <property type="entry name" value="DUF1810"/>
</dbReference>
<proteinExistence type="predicted"/>
<dbReference type="PIRSF" id="PIRSF008546">
    <property type="entry name" value="UCP008546"/>
    <property type="match status" value="1"/>
</dbReference>
<comment type="caution">
    <text evidence="1">The sequence shown here is derived from an EMBL/GenBank/DDBJ whole genome shotgun (WGS) entry which is preliminary data.</text>
</comment>
<gene>
    <name evidence="1" type="ORF">ACFSCW_00880</name>
</gene>
<reference evidence="2" key="1">
    <citation type="journal article" date="2019" name="Int. J. Syst. Evol. Microbiol.">
        <title>The Global Catalogue of Microorganisms (GCM) 10K type strain sequencing project: providing services to taxonomists for standard genome sequencing and annotation.</title>
        <authorList>
            <consortium name="The Broad Institute Genomics Platform"/>
            <consortium name="The Broad Institute Genome Sequencing Center for Infectious Disease"/>
            <person name="Wu L."/>
            <person name="Ma J."/>
        </authorList>
    </citation>
    <scope>NUCLEOTIDE SEQUENCE [LARGE SCALE GENOMIC DNA]</scope>
    <source>
        <strain evidence="2">CGMCC 1.16275</strain>
    </source>
</reference>
<dbReference type="InterPro" id="IPR036287">
    <property type="entry name" value="Rv1873-like_sf"/>
</dbReference>
<keyword evidence="2" id="KW-1185">Reference proteome</keyword>
<dbReference type="Gene3D" id="1.25.40.380">
    <property type="entry name" value="Protein of unknown function DUF1810"/>
    <property type="match status" value="1"/>
</dbReference>
<evidence type="ECO:0000313" key="1">
    <source>
        <dbReference type="EMBL" id="MFD1610349.1"/>
    </source>
</evidence>
<dbReference type="Pfam" id="PF08837">
    <property type="entry name" value="DUF1810"/>
    <property type="match status" value="1"/>
</dbReference>
<protein>
    <submittedName>
        <fullName evidence="1">DUF1810 domain-containing protein</fullName>
    </submittedName>
</protein>
<organism evidence="1 2">
    <name type="scientific">Sphingomonas tabacisoli</name>
    <dbReference type="NCBI Taxonomy" id="2249466"/>
    <lineage>
        <taxon>Bacteria</taxon>
        <taxon>Pseudomonadati</taxon>
        <taxon>Pseudomonadota</taxon>
        <taxon>Alphaproteobacteria</taxon>
        <taxon>Sphingomonadales</taxon>
        <taxon>Sphingomonadaceae</taxon>
        <taxon>Sphingomonas</taxon>
    </lineage>
</organism>
<accession>A0ABW4HXJ4</accession>
<dbReference type="SUPFAM" id="SSF140736">
    <property type="entry name" value="Rv1873-like"/>
    <property type="match status" value="1"/>
</dbReference>
<sequence>MAGPFDLDRFVAAQAPVYGQALQELRAGRKRSHWMWFIFPQLRALGRSATAIHYGIGSIEEARAYRVHPVLGPRLDECCAALLLHRGRSPEAIMGGIDALKLRSSMTLFERTADPAPFAAVLNAFYGGARDPLTLELLNAPAPPPPR</sequence>